<feature type="non-terminal residue" evidence="2">
    <location>
        <position position="215"/>
    </location>
</feature>
<proteinExistence type="inferred from homology"/>
<dbReference type="InterPro" id="IPR015942">
    <property type="entry name" value="Asp/Glu/hydantoin_racemase"/>
</dbReference>
<organism evidence="2">
    <name type="scientific">marine metagenome</name>
    <dbReference type="NCBI Taxonomy" id="408172"/>
    <lineage>
        <taxon>unclassified sequences</taxon>
        <taxon>metagenomes</taxon>
        <taxon>ecological metagenomes</taxon>
    </lineage>
</organism>
<dbReference type="AlphaFoldDB" id="A0A382GXH7"/>
<dbReference type="EMBL" id="UINC01057902">
    <property type="protein sequence ID" value="SVB79562.1"/>
    <property type="molecule type" value="Genomic_DNA"/>
</dbReference>
<reference evidence="2" key="1">
    <citation type="submission" date="2018-05" db="EMBL/GenBank/DDBJ databases">
        <authorList>
            <person name="Lanie J.A."/>
            <person name="Ng W.-L."/>
            <person name="Kazmierczak K.M."/>
            <person name="Andrzejewski T.M."/>
            <person name="Davidsen T.M."/>
            <person name="Wayne K.J."/>
            <person name="Tettelin H."/>
            <person name="Glass J.I."/>
            <person name="Rusch D."/>
            <person name="Podicherti R."/>
            <person name="Tsui H.-C.T."/>
            <person name="Winkler M.E."/>
        </authorList>
    </citation>
    <scope>NUCLEOTIDE SEQUENCE</scope>
</reference>
<evidence type="ECO:0008006" key="3">
    <source>
        <dbReference type="Google" id="ProtNLM"/>
    </source>
</evidence>
<protein>
    <recommendedName>
        <fullName evidence="3">Hydantoin racemase</fullName>
    </recommendedName>
</protein>
<dbReference type="GO" id="GO:0047661">
    <property type="term" value="F:amino-acid racemase activity"/>
    <property type="evidence" value="ECO:0007669"/>
    <property type="project" value="InterPro"/>
</dbReference>
<gene>
    <name evidence="2" type="ORF">METZ01_LOCUS232416</name>
</gene>
<dbReference type="Gene3D" id="3.40.50.12500">
    <property type="match status" value="1"/>
</dbReference>
<accession>A0A382GXH7</accession>
<dbReference type="InterPro" id="IPR053714">
    <property type="entry name" value="Iso_Racemase_Enz_sf"/>
</dbReference>
<evidence type="ECO:0000313" key="2">
    <source>
        <dbReference type="EMBL" id="SVB79562.1"/>
    </source>
</evidence>
<evidence type="ECO:0000256" key="1">
    <source>
        <dbReference type="ARBA" id="ARBA00038414"/>
    </source>
</evidence>
<name>A0A382GXH7_9ZZZZ</name>
<sequence>MIRLRYIEPVDSDLYEESRTDLLDKIASPNTTIEVCNISLPKELSGPMLPPVPLYINEIINEVLKAEREGCDAVIIGCCSDPGLPEAQRAANIPVVGPLQAAAATAAGRGLRLGVLCPDEHAWKTTANWLRSNLRYYGLDHVVGPIRFVPMRSPEETEELIGNTNLSSEEVDKIFRKKLHENAVPVAKKMLEEDEAKAVLFGCTLWGGMIHEIND</sequence>
<dbReference type="Pfam" id="PF01177">
    <property type="entry name" value="Asp_Glu_race"/>
    <property type="match status" value="1"/>
</dbReference>
<comment type="similarity">
    <text evidence="1">Belongs to the HyuE racemase family.</text>
</comment>